<evidence type="ECO:0008006" key="5">
    <source>
        <dbReference type="Google" id="ProtNLM"/>
    </source>
</evidence>
<evidence type="ECO:0000313" key="3">
    <source>
        <dbReference type="EMBL" id="KAH0575509.1"/>
    </source>
</evidence>
<feature type="chain" id="PRO_5004749070" description="Secreted protein" evidence="1">
    <location>
        <begin position="23"/>
        <end position="127"/>
    </location>
</feature>
<feature type="signal peptide" evidence="1">
    <location>
        <begin position="1"/>
        <end position="22"/>
    </location>
</feature>
<keyword evidence="1" id="KW-0732">Signal</keyword>
<organism evidence="2">
    <name type="scientific">Spironucleus salmonicida</name>
    <dbReference type="NCBI Taxonomy" id="348837"/>
    <lineage>
        <taxon>Eukaryota</taxon>
        <taxon>Metamonada</taxon>
        <taxon>Diplomonadida</taxon>
        <taxon>Hexamitidae</taxon>
        <taxon>Hexamitinae</taxon>
        <taxon>Spironucleus</taxon>
    </lineage>
</organism>
<protein>
    <recommendedName>
        <fullName evidence="5">Secreted protein</fullName>
    </recommendedName>
</protein>
<name>V6LBA9_9EUKA</name>
<evidence type="ECO:0000256" key="1">
    <source>
        <dbReference type="SAM" id="SignalP"/>
    </source>
</evidence>
<dbReference type="VEuPathDB" id="GiardiaDB:SS50377_23143"/>
<dbReference type="AlphaFoldDB" id="V6LBA9"/>
<gene>
    <name evidence="2" type="ORF">SS50377_18769</name>
    <name evidence="3" type="ORF">SS50377_23143</name>
</gene>
<accession>V6LBA9</accession>
<reference evidence="2 3" key="1">
    <citation type="journal article" date="2014" name="PLoS Genet.">
        <title>The Genome of Spironucleus salmonicida Highlights a Fish Pathogen Adapted to Fluctuating Environments.</title>
        <authorList>
            <person name="Xu F."/>
            <person name="Jerlstrom-Hultqvist J."/>
            <person name="Einarsson E."/>
            <person name="Astvaldsson A."/>
            <person name="Svard S.G."/>
            <person name="Andersson J.O."/>
        </authorList>
    </citation>
    <scope>NUCLEOTIDE SEQUENCE</scope>
    <source>
        <strain evidence="3">ATCC 50377</strain>
    </source>
</reference>
<proteinExistence type="predicted"/>
<reference evidence="3" key="2">
    <citation type="submission" date="2020-12" db="EMBL/GenBank/DDBJ databases">
        <title>New Spironucleus salmonicida genome in near-complete chromosomes.</title>
        <authorList>
            <person name="Xu F."/>
            <person name="Kurt Z."/>
            <person name="Jimenez-Gonzalez A."/>
            <person name="Astvaldsson A."/>
            <person name="Andersson J.O."/>
            <person name="Svard S.G."/>
        </authorList>
    </citation>
    <scope>NUCLEOTIDE SEQUENCE</scope>
    <source>
        <strain evidence="3">ATCC 50377</strain>
    </source>
</reference>
<dbReference type="Proteomes" id="UP000018208">
    <property type="component" value="Unassembled WGS sequence"/>
</dbReference>
<evidence type="ECO:0000313" key="2">
    <source>
        <dbReference type="EMBL" id="EST41682.1"/>
    </source>
</evidence>
<dbReference type="EMBL" id="AUWU02000003">
    <property type="protein sequence ID" value="KAH0575509.1"/>
    <property type="molecule type" value="Genomic_DNA"/>
</dbReference>
<sequence length="127" mass="13343">MAASWAGKGALRLMTWVTRAWCSASRFIWPVYDGYIAISALRWSSCCSRSLGWGPCSSNRGTLNGAGEADSCPASASALLLQVAISASMRSLSISRSVTEASPAVPVNLNSFTLLSYLIMSAKATAS</sequence>
<evidence type="ECO:0000313" key="4">
    <source>
        <dbReference type="Proteomes" id="UP000018208"/>
    </source>
</evidence>
<dbReference type="EMBL" id="KI546168">
    <property type="protein sequence ID" value="EST41682.1"/>
    <property type="molecule type" value="Genomic_DNA"/>
</dbReference>
<keyword evidence="4" id="KW-1185">Reference proteome</keyword>